<evidence type="ECO:0000259" key="3">
    <source>
        <dbReference type="Pfam" id="PF11824"/>
    </source>
</evidence>
<keyword evidence="5" id="KW-1185">Reference proteome</keyword>
<feature type="domain" description="CARDB" evidence="2">
    <location>
        <begin position="417"/>
        <end position="517"/>
    </location>
</feature>
<comment type="caution">
    <text evidence="4">The sequence shown here is derived from an EMBL/GenBank/DDBJ whole genome shotgun (WGS) entry which is preliminary data.</text>
</comment>
<accession>A0ABT8M7Z4</accession>
<reference evidence="4" key="1">
    <citation type="submission" date="2019-05" db="EMBL/GenBank/DDBJ databases">
        <title>Methanoculleus sp. FWC-SCC1, a methanogenic archaeon isolated from deep marine cold seep.</title>
        <authorList>
            <person name="Chen Y.-W."/>
            <person name="Chen S.-C."/>
            <person name="Teng N.-H."/>
            <person name="Lai M.-C."/>
        </authorList>
    </citation>
    <scope>NUCLEOTIDE SEQUENCE</scope>
    <source>
        <strain evidence="4">FWC-SCC1</strain>
    </source>
</reference>
<feature type="domain" description="DUF3344" evidence="3">
    <location>
        <begin position="138"/>
        <end position="410"/>
    </location>
</feature>
<name>A0ABT8M7Z4_9EURY</name>
<dbReference type="InterPro" id="IPR013783">
    <property type="entry name" value="Ig-like_fold"/>
</dbReference>
<dbReference type="InterPro" id="IPR021779">
    <property type="entry name" value="DUF3344"/>
</dbReference>
<dbReference type="Pfam" id="PF11824">
    <property type="entry name" value="DUF3344"/>
    <property type="match status" value="2"/>
</dbReference>
<feature type="domain" description="CARDB" evidence="2">
    <location>
        <begin position="27"/>
        <end position="128"/>
    </location>
</feature>
<evidence type="ECO:0000313" key="5">
    <source>
        <dbReference type="Proteomes" id="UP001168338"/>
    </source>
</evidence>
<dbReference type="RefSeq" id="WP_301663143.1">
    <property type="nucleotide sequence ID" value="NZ_VCYH01000002.1"/>
</dbReference>
<feature type="region of interest" description="Disordered" evidence="1">
    <location>
        <begin position="985"/>
        <end position="1007"/>
    </location>
</feature>
<protein>
    <submittedName>
        <fullName evidence="4">DUF3344 domain-containing protein</fullName>
    </submittedName>
</protein>
<gene>
    <name evidence="4" type="ORF">FGU65_03985</name>
</gene>
<evidence type="ECO:0000313" key="4">
    <source>
        <dbReference type="EMBL" id="MDN7024057.1"/>
    </source>
</evidence>
<evidence type="ECO:0000259" key="2">
    <source>
        <dbReference type="Pfam" id="PF07705"/>
    </source>
</evidence>
<sequence length="1033" mass="108225">MKRHIPHLLFVLLCIALLAPSVSATGAPDLVISSLTTNGGEIFAHEPNNVTATVANIGNMDAGAFDLQFAIGGNDTVVAIPGLAVGATTTVEITDPTIRAFGESVTITVTADPNDEVAELNETNNTATVTRTVVYNGYKGKRYTDGDDLTTRVSFAGRYDVVYSAGNTAYNGALWTTQTYGWTAADLPIPAGATVVSARLYQGYTYNKMGVDPAFTLSFNGNTVTPAATYQDIKNFGSYSYPYGMYVYNVTDQFDPAGSSMTITPEAGNNYGLYGAYLVVVYEDAAATEKTILINDEFDMLYARASYAVTSDEATAYAPFANVDTANLQSARAVAVLFSAGDADKSKFFFNAQEYAGFWTDYQTNPQLGFSVYDVTAAVQDGTNEARLQSYDGGANGDNMYAATAILVAEYTGRPKADLIVTGIATNGGEIFAHEPNNVTATVANIGDAPAGAFDVGFLVGNYTALINVTGLAANATTTVEITDPTIRAFGESVTITVTADAGDAVFEANETNNTATVTRTVVYNGYKGKRYTDGDDLTTRVSFAGQYDVVYSAGNTAYNGALWTTQTYGWTAADLPIPAGATVVSARLYQGYTYNKMGVDPAFTLSFNGNTVTPAATYQDIKNFGSYSYPYGMYVYNVTDQFDPAGSSMTITPEAGNNYGLYGAYLVVVYEDAAATEKTILINDEFDMLYARASYAVTSDEATAYAPFANVDTANLQSARAVAVLFSAGDADKSKFFFNAQEYAGFWTDYQTNPQLGFSVYDVTAAVQDGTNEARLQSYDGGANGDNMYAATAILIAEYAAPAPTPVPTAAPSTGGGGNGGNSRFIFDAGAGTILTSSEGKVLREVDIAAADGIAALVIPQNVLALDGEGSPVHEISIEPASSASLPQPANARFAFAGSVYDCSPAGATFDPAIDLVFTLSEEEWNALQNSDLKVQYYNAKTGAWEDVPATVDAATRTVTASVAHFSTFALVAAEAGLANSAPAPTAAAHTPAPATTSSAAGAAEPTQAPGFETVLALAALAAGAAAIARRH</sequence>
<evidence type="ECO:0000256" key="1">
    <source>
        <dbReference type="SAM" id="MobiDB-lite"/>
    </source>
</evidence>
<dbReference type="Pfam" id="PF07705">
    <property type="entry name" value="CARDB"/>
    <property type="match status" value="2"/>
</dbReference>
<dbReference type="Proteomes" id="UP001168338">
    <property type="component" value="Unassembled WGS sequence"/>
</dbReference>
<proteinExistence type="predicted"/>
<organism evidence="4 5">
    <name type="scientific">Methanoculleus frigidifontis</name>
    <dbReference type="NCBI Taxonomy" id="2584085"/>
    <lineage>
        <taxon>Archaea</taxon>
        <taxon>Methanobacteriati</taxon>
        <taxon>Methanobacteriota</taxon>
        <taxon>Stenosarchaea group</taxon>
        <taxon>Methanomicrobia</taxon>
        <taxon>Methanomicrobiales</taxon>
        <taxon>Methanomicrobiaceae</taxon>
        <taxon>Methanoculleus</taxon>
    </lineage>
</organism>
<feature type="domain" description="DUF3344" evidence="3">
    <location>
        <begin position="527"/>
        <end position="798"/>
    </location>
</feature>
<dbReference type="Gene3D" id="2.60.40.10">
    <property type="entry name" value="Immunoglobulins"/>
    <property type="match status" value="2"/>
</dbReference>
<dbReference type="EMBL" id="VCYH01000002">
    <property type="protein sequence ID" value="MDN7024057.1"/>
    <property type="molecule type" value="Genomic_DNA"/>
</dbReference>
<dbReference type="InterPro" id="IPR011635">
    <property type="entry name" value="CARDB"/>
</dbReference>